<feature type="compositionally biased region" description="Basic and acidic residues" evidence="10">
    <location>
        <begin position="102"/>
        <end position="116"/>
    </location>
</feature>
<evidence type="ECO:0000256" key="2">
    <source>
        <dbReference type="ARBA" id="ARBA00004653"/>
    </source>
</evidence>
<evidence type="ECO:0000256" key="6">
    <source>
        <dbReference type="ARBA" id="ARBA00022692"/>
    </source>
</evidence>
<feature type="compositionally biased region" description="Basic residues" evidence="10">
    <location>
        <begin position="175"/>
        <end position="190"/>
    </location>
</feature>
<dbReference type="AlphaFoldDB" id="A0A550CU07"/>
<keyword evidence="14" id="KW-1185">Reference proteome</keyword>
<feature type="compositionally biased region" description="Low complexity" evidence="10">
    <location>
        <begin position="1"/>
        <end position="37"/>
    </location>
</feature>
<dbReference type="OrthoDB" id="166803at2759"/>
<keyword evidence="8" id="KW-0333">Golgi apparatus</keyword>
<gene>
    <name evidence="13" type="ORF">BD626DRAFT_113617</name>
</gene>
<dbReference type="Proteomes" id="UP000320762">
    <property type="component" value="Unassembled WGS sequence"/>
</dbReference>
<evidence type="ECO:0000256" key="7">
    <source>
        <dbReference type="ARBA" id="ARBA00022989"/>
    </source>
</evidence>
<dbReference type="PANTHER" id="PTHR47549:SF3">
    <property type="entry name" value="GOLGI APPARATUS MEMBRANE PROTEIN TVP38"/>
    <property type="match status" value="1"/>
</dbReference>
<dbReference type="EMBL" id="VDMD01000002">
    <property type="protein sequence ID" value="TRM68263.1"/>
    <property type="molecule type" value="Genomic_DNA"/>
</dbReference>
<dbReference type="InterPro" id="IPR051076">
    <property type="entry name" value="Golgi_membrane_TVP38/TMEM64"/>
</dbReference>
<feature type="domain" description="VTT" evidence="12">
    <location>
        <begin position="321"/>
        <end position="437"/>
    </location>
</feature>
<dbReference type="GO" id="GO:0016192">
    <property type="term" value="P:vesicle-mediated transport"/>
    <property type="evidence" value="ECO:0007669"/>
    <property type="project" value="TreeGrafter"/>
</dbReference>
<name>A0A550CU07_9AGAR</name>
<evidence type="ECO:0000256" key="3">
    <source>
        <dbReference type="ARBA" id="ARBA00008640"/>
    </source>
</evidence>
<evidence type="ECO:0000259" key="12">
    <source>
        <dbReference type="Pfam" id="PF09335"/>
    </source>
</evidence>
<comment type="function">
    <text evidence="1">Golgi membrane protein involved in vesicular trafficking and spindle migration.</text>
</comment>
<dbReference type="GO" id="GO:0000022">
    <property type="term" value="P:mitotic spindle elongation"/>
    <property type="evidence" value="ECO:0007669"/>
    <property type="project" value="TreeGrafter"/>
</dbReference>
<dbReference type="GO" id="GO:0000139">
    <property type="term" value="C:Golgi membrane"/>
    <property type="evidence" value="ECO:0007669"/>
    <property type="project" value="UniProtKB-SubCell"/>
</dbReference>
<feature type="transmembrane region" description="Helical" evidence="11">
    <location>
        <begin position="262"/>
        <end position="282"/>
    </location>
</feature>
<comment type="caution">
    <text evidence="13">The sequence shown here is derived from an EMBL/GenBank/DDBJ whole genome shotgun (WGS) entry which is preliminary data.</text>
</comment>
<evidence type="ECO:0000256" key="11">
    <source>
        <dbReference type="SAM" id="Phobius"/>
    </source>
</evidence>
<feature type="region of interest" description="Disordered" evidence="10">
    <location>
        <begin position="158"/>
        <end position="230"/>
    </location>
</feature>
<feature type="transmembrane region" description="Helical" evidence="11">
    <location>
        <begin position="418"/>
        <end position="436"/>
    </location>
</feature>
<keyword evidence="7 11" id="KW-1133">Transmembrane helix</keyword>
<reference evidence="13 14" key="1">
    <citation type="journal article" date="2019" name="New Phytol.">
        <title>Comparative genomics reveals unique wood-decay strategies and fruiting body development in the Schizophyllaceae.</title>
        <authorList>
            <person name="Almasi E."/>
            <person name="Sahu N."/>
            <person name="Krizsan K."/>
            <person name="Balint B."/>
            <person name="Kovacs G.M."/>
            <person name="Kiss B."/>
            <person name="Cseklye J."/>
            <person name="Drula E."/>
            <person name="Henrissat B."/>
            <person name="Nagy I."/>
            <person name="Chovatia M."/>
            <person name="Adam C."/>
            <person name="LaButti K."/>
            <person name="Lipzen A."/>
            <person name="Riley R."/>
            <person name="Grigoriev I.V."/>
            <person name="Nagy L.G."/>
        </authorList>
    </citation>
    <scope>NUCLEOTIDE SEQUENCE [LARGE SCALE GENOMIC DNA]</scope>
    <source>
        <strain evidence="13 14">NL-1724</strain>
    </source>
</reference>
<comment type="similarity">
    <text evidence="3">Belongs to the TVP38/TMEM64 family.</text>
</comment>
<evidence type="ECO:0000256" key="4">
    <source>
        <dbReference type="ARBA" id="ARBA00013533"/>
    </source>
</evidence>
<protein>
    <recommendedName>
        <fullName evidence="4">Golgi apparatus membrane protein TVP38</fullName>
    </recommendedName>
    <alternativeName>
        <fullName evidence="5">Golgi apparatus membrane protein tvp38</fullName>
    </alternativeName>
</protein>
<keyword evidence="9 11" id="KW-0472">Membrane</keyword>
<accession>A0A550CU07</accession>
<sequence>MNPAAHPRAFAPPASRAAPPLLLTSTTPAAPVATDTPPHTPSQSPWRYVQFDAAPARHAGVSPLTGSSPLTGPSQSAYPALISTPSSSRGLASNRASPQRASPDRPLRASPDRSLARSDVAQGKAPSRYSPARSGASANQQPTLIVTDVDAQWDEKATPLDDLSTRQASQDARSASHHGRSVSRSRRSLSRTRPTLAIDTLSTKEVSELAPSIPRASSSRSTRQQTSRAMAAQLNAHGQSTCYPPPPNQQQYAPFWARMRPWLPLILYLATTLAFICAIAFWKDEVFARLDDLAHYLQESGDYGKVVMFSLIFLTTIPPIPLYSTLTILSGYTFGATPGFMIAYAAALSGALAVFGASRYLVCLQRPITQWLGASCTIRRVVRAIEKRPRLLFLIRLAPYPYNVMNCLLAASKVTLPVYFWATAISLFKIALYTWVGGRIHSFSHHAAGVVGDDVPEDEAEADHVARLYTGGGVVLCIGIFIYLSVVARRAVDEELDGDDDDAGVSRNRWRSRRQTGSARDAEERVGFLEDTDENDVDVGVAPGAEREMSEVRGTLV</sequence>
<dbReference type="Pfam" id="PF09335">
    <property type="entry name" value="VTT_dom"/>
    <property type="match status" value="1"/>
</dbReference>
<evidence type="ECO:0000313" key="14">
    <source>
        <dbReference type="Proteomes" id="UP000320762"/>
    </source>
</evidence>
<dbReference type="InterPro" id="IPR032816">
    <property type="entry name" value="VTT_dom"/>
</dbReference>
<dbReference type="STRING" id="97359.A0A550CU07"/>
<comment type="subcellular location">
    <subcellularLocation>
        <location evidence="2">Golgi apparatus membrane</location>
        <topology evidence="2">Multi-pass membrane protein</topology>
    </subcellularLocation>
</comment>
<evidence type="ECO:0000256" key="8">
    <source>
        <dbReference type="ARBA" id="ARBA00023034"/>
    </source>
</evidence>
<dbReference type="PANTHER" id="PTHR47549">
    <property type="entry name" value="GOLGI APPARATUS MEMBRANE PROTEIN TVP38-RELATED"/>
    <property type="match status" value="1"/>
</dbReference>
<evidence type="ECO:0000256" key="1">
    <source>
        <dbReference type="ARBA" id="ARBA00002978"/>
    </source>
</evidence>
<feature type="transmembrane region" description="Helical" evidence="11">
    <location>
        <begin position="303"/>
        <end position="321"/>
    </location>
</feature>
<organism evidence="13 14">
    <name type="scientific">Schizophyllum amplum</name>
    <dbReference type="NCBI Taxonomy" id="97359"/>
    <lineage>
        <taxon>Eukaryota</taxon>
        <taxon>Fungi</taxon>
        <taxon>Dikarya</taxon>
        <taxon>Basidiomycota</taxon>
        <taxon>Agaricomycotina</taxon>
        <taxon>Agaricomycetes</taxon>
        <taxon>Agaricomycetidae</taxon>
        <taxon>Agaricales</taxon>
        <taxon>Schizophyllaceae</taxon>
        <taxon>Schizophyllum</taxon>
    </lineage>
</organism>
<feature type="region of interest" description="Disordered" evidence="10">
    <location>
        <begin position="1"/>
        <end position="144"/>
    </location>
</feature>
<feature type="compositionally biased region" description="Low complexity" evidence="10">
    <location>
        <begin position="210"/>
        <end position="229"/>
    </location>
</feature>
<evidence type="ECO:0000256" key="9">
    <source>
        <dbReference type="ARBA" id="ARBA00023136"/>
    </source>
</evidence>
<evidence type="ECO:0000256" key="10">
    <source>
        <dbReference type="SAM" id="MobiDB-lite"/>
    </source>
</evidence>
<feature type="transmembrane region" description="Helical" evidence="11">
    <location>
        <begin position="341"/>
        <end position="362"/>
    </location>
</feature>
<proteinExistence type="inferred from homology"/>
<keyword evidence="6 11" id="KW-0812">Transmembrane</keyword>
<feature type="compositionally biased region" description="Polar residues" evidence="10">
    <location>
        <begin position="64"/>
        <end position="100"/>
    </location>
</feature>
<feature type="region of interest" description="Disordered" evidence="10">
    <location>
        <begin position="497"/>
        <end position="557"/>
    </location>
</feature>
<evidence type="ECO:0000313" key="13">
    <source>
        <dbReference type="EMBL" id="TRM68263.1"/>
    </source>
</evidence>
<evidence type="ECO:0000256" key="5">
    <source>
        <dbReference type="ARBA" id="ARBA00020673"/>
    </source>
</evidence>